<evidence type="ECO:0000256" key="2">
    <source>
        <dbReference type="ARBA" id="ARBA00022692"/>
    </source>
</evidence>
<keyword evidence="7" id="KW-1185">Reference proteome</keyword>
<dbReference type="GO" id="GO:0055038">
    <property type="term" value="C:recycling endosome membrane"/>
    <property type="evidence" value="ECO:0007669"/>
    <property type="project" value="TreeGrafter"/>
</dbReference>
<dbReference type="PANTHER" id="PTHR10687">
    <property type="entry name" value="SECRETORY CARRIER-ASSOCIATED MEMBRANE PROTEIN SCAMP"/>
    <property type="match status" value="1"/>
</dbReference>
<dbReference type="InterPro" id="IPR007273">
    <property type="entry name" value="SCAMP"/>
</dbReference>
<accession>A0A1Y1WVN7</accession>
<comment type="subcellular location">
    <subcellularLocation>
        <location evidence="1">Membrane</location>
        <topology evidence="1">Multi-pass membrane protein</topology>
    </subcellularLocation>
</comment>
<evidence type="ECO:0000313" key="7">
    <source>
        <dbReference type="Proteomes" id="UP000193498"/>
    </source>
</evidence>
<dbReference type="OrthoDB" id="242866at2759"/>
<name>A0A1Y1WVN7_9FUNG</name>
<dbReference type="Proteomes" id="UP000193498">
    <property type="component" value="Unassembled WGS sequence"/>
</dbReference>
<evidence type="ECO:0000256" key="1">
    <source>
        <dbReference type="ARBA" id="ARBA00004141"/>
    </source>
</evidence>
<feature type="transmembrane region" description="Helical" evidence="5">
    <location>
        <begin position="127"/>
        <end position="151"/>
    </location>
</feature>
<dbReference type="AlphaFoldDB" id="A0A1Y1WVN7"/>
<reference evidence="6 7" key="1">
    <citation type="submission" date="2016-07" db="EMBL/GenBank/DDBJ databases">
        <title>Pervasive Adenine N6-methylation of Active Genes in Fungi.</title>
        <authorList>
            <consortium name="DOE Joint Genome Institute"/>
            <person name="Mondo S.J."/>
            <person name="Dannebaum R.O."/>
            <person name="Kuo R.C."/>
            <person name="Labutti K."/>
            <person name="Haridas S."/>
            <person name="Kuo A."/>
            <person name="Salamov A."/>
            <person name="Ahrendt S.R."/>
            <person name="Lipzen A."/>
            <person name="Sullivan W."/>
            <person name="Andreopoulos W.B."/>
            <person name="Clum A."/>
            <person name="Lindquist E."/>
            <person name="Daum C."/>
            <person name="Ramamoorthy G.K."/>
            <person name="Gryganskyi A."/>
            <person name="Culley D."/>
            <person name="Magnuson J.K."/>
            <person name="James T.Y."/>
            <person name="O'Malley M.A."/>
            <person name="Stajich J.E."/>
            <person name="Spatafora J.W."/>
            <person name="Visel A."/>
            <person name="Grigoriev I.V."/>
        </authorList>
    </citation>
    <scope>NUCLEOTIDE SEQUENCE [LARGE SCALE GENOMIC DNA]</scope>
    <source>
        <strain evidence="6 7">CBS 931.73</strain>
    </source>
</reference>
<evidence type="ECO:0000256" key="4">
    <source>
        <dbReference type="ARBA" id="ARBA00023136"/>
    </source>
</evidence>
<dbReference type="EMBL" id="MCFE01000868">
    <property type="protein sequence ID" value="ORX77573.1"/>
    <property type="molecule type" value="Genomic_DNA"/>
</dbReference>
<comment type="caution">
    <text evidence="6">The sequence shown here is derived from an EMBL/GenBank/DDBJ whole genome shotgun (WGS) entry which is preliminary data.</text>
</comment>
<evidence type="ECO:0000256" key="5">
    <source>
        <dbReference type="SAM" id="Phobius"/>
    </source>
</evidence>
<dbReference type="GO" id="GO:0032588">
    <property type="term" value="C:trans-Golgi network membrane"/>
    <property type="evidence" value="ECO:0007669"/>
    <property type="project" value="TreeGrafter"/>
</dbReference>
<dbReference type="PANTHER" id="PTHR10687:SF90">
    <property type="entry name" value="SECRETORY CARRIER MEMBRANE PROTEIN"/>
    <property type="match status" value="1"/>
</dbReference>
<feature type="transmembrane region" description="Helical" evidence="5">
    <location>
        <begin position="171"/>
        <end position="195"/>
    </location>
</feature>
<evidence type="ECO:0000256" key="3">
    <source>
        <dbReference type="ARBA" id="ARBA00022989"/>
    </source>
</evidence>
<keyword evidence="4 5" id="KW-0472">Membrane</keyword>
<keyword evidence="2 5" id="KW-0812">Transmembrane</keyword>
<feature type="transmembrane region" description="Helical" evidence="5">
    <location>
        <begin position="64"/>
        <end position="84"/>
    </location>
</feature>
<proteinExistence type="predicted"/>
<feature type="transmembrane region" description="Helical" evidence="5">
    <location>
        <begin position="96"/>
        <end position="115"/>
    </location>
</feature>
<evidence type="ECO:0000313" key="6">
    <source>
        <dbReference type="EMBL" id="ORX77573.1"/>
    </source>
</evidence>
<protein>
    <submittedName>
        <fullName evidence="6">Scamp-domain-containing protein</fullName>
    </submittedName>
</protein>
<organism evidence="6 7">
    <name type="scientific">Basidiobolus meristosporus CBS 931.73</name>
    <dbReference type="NCBI Taxonomy" id="1314790"/>
    <lineage>
        <taxon>Eukaryota</taxon>
        <taxon>Fungi</taxon>
        <taxon>Fungi incertae sedis</taxon>
        <taxon>Zoopagomycota</taxon>
        <taxon>Entomophthoromycotina</taxon>
        <taxon>Basidiobolomycetes</taxon>
        <taxon>Basidiobolales</taxon>
        <taxon>Basidiobolaceae</taxon>
        <taxon>Basidiobolus</taxon>
    </lineage>
</organism>
<feature type="non-terminal residue" evidence="6">
    <location>
        <position position="214"/>
    </location>
</feature>
<dbReference type="STRING" id="1314790.A0A1Y1WVN7"/>
<gene>
    <name evidence="6" type="ORF">K493DRAFT_149668</name>
</gene>
<feature type="non-terminal residue" evidence="6">
    <location>
        <position position="1"/>
    </location>
</feature>
<keyword evidence="3 5" id="KW-1133">Transmembrane helix</keyword>
<dbReference type="InParanoid" id="A0A1Y1WVN7"/>
<sequence>ERLLRKEMELEERERELALQTKRLKNQGPKPYNFPPLWPVMYHNIDEEITDSNRVLVRNIFRSWLFTLGTLLLNSTSCFLILIAHAVGVNTGATDFGVGLVYTIFVGMASFFLWYRPVYNAFMKEKALYYYLFFVFNGFHIGFQFYMLAGIPGSGSGGLINMISMISDGKILAGVFCIITSALWACGGTLSLFLYNKVYSHYKLQGHTFNEAKS</sequence>
<dbReference type="Pfam" id="PF04144">
    <property type="entry name" value="SCAMP"/>
    <property type="match status" value="1"/>
</dbReference>
<dbReference type="GO" id="GO:0015031">
    <property type="term" value="P:protein transport"/>
    <property type="evidence" value="ECO:0007669"/>
    <property type="project" value="InterPro"/>
</dbReference>